<name>E3N823_CAERE</name>
<accession>E3N823</accession>
<evidence type="ECO:0000313" key="2">
    <source>
        <dbReference type="EMBL" id="EFO89270.1"/>
    </source>
</evidence>
<dbReference type="eggNOG" id="ENOG502TKF3">
    <property type="taxonomic scope" value="Eukaryota"/>
</dbReference>
<evidence type="ECO:0000256" key="1">
    <source>
        <dbReference type="SAM" id="Coils"/>
    </source>
</evidence>
<gene>
    <name evidence="2" type="ORF">CRE_16312</name>
    <name evidence="3" type="ORF">CRE_19488</name>
</gene>
<dbReference type="HOGENOM" id="CLU_1596064_0_0_1"/>
<proteinExistence type="predicted"/>
<dbReference type="OMA" id="IFIRMIS"/>
<evidence type="ECO:0000313" key="3">
    <source>
        <dbReference type="EMBL" id="EFO96949.1"/>
    </source>
</evidence>
<sequence>MASEIFHWIPTIPEWLGQPNETEFDVMLKSSIGGFNLDNMTFLHTSNLNTMLHGPTMIVAWNVASEEKILNPTVLYGEKIGFIQMPNSSETMVDYYKKNFGINLKHESSPVVRGMDGMPHPIEMISLRMSVELTEEMVEEDDEELDSQEEEDELQELDLDFGIFEDE</sequence>
<feature type="coiled-coil region" evidence="1">
    <location>
        <begin position="131"/>
        <end position="160"/>
    </location>
</feature>
<dbReference type="Proteomes" id="UP000008281">
    <property type="component" value="Unassembled WGS sequence"/>
</dbReference>
<keyword evidence="4" id="KW-1185">Reference proteome</keyword>
<dbReference type="AlphaFoldDB" id="E3N823"/>
<protein>
    <submittedName>
        <fullName evidence="2">Uncharacterized protein</fullName>
    </submittedName>
</protein>
<keyword evidence="1" id="KW-0175">Coiled coil</keyword>
<reference evidence="2" key="1">
    <citation type="submission" date="2007-07" db="EMBL/GenBank/DDBJ databases">
        <title>PCAP assembly of the Caenorhabditis remanei genome.</title>
        <authorList>
            <consortium name="The Caenorhabditis remanei Sequencing Consortium"/>
            <person name="Wilson R.K."/>
        </authorList>
    </citation>
    <scope>NUCLEOTIDE SEQUENCE [LARGE SCALE GENOMIC DNA]</scope>
    <source>
        <strain evidence="2">PB4641</strain>
    </source>
</reference>
<dbReference type="EMBL" id="DS268650">
    <property type="protein sequence ID" value="EFO96949.1"/>
    <property type="molecule type" value="Genomic_DNA"/>
</dbReference>
<evidence type="ECO:0000313" key="4">
    <source>
        <dbReference type="Proteomes" id="UP000008281"/>
    </source>
</evidence>
<organism evidence="4">
    <name type="scientific">Caenorhabditis remanei</name>
    <name type="common">Caenorhabditis vulgaris</name>
    <dbReference type="NCBI Taxonomy" id="31234"/>
    <lineage>
        <taxon>Eukaryota</taxon>
        <taxon>Metazoa</taxon>
        <taxon>Ecdysozoa</taxon>
        <taxon>Nematoda</taxon>
        <taxon>Chromadorea</taxon>
        <taxon>Rhabditida</taxon>
        <taxon>Rhabditina</taxon>
        <taxon>Rhabditomorpha</taxon>
        <taxon>Rhabditoidea</taxon>
        <taxon>Rhabditidae</taxon>
        <taxon>Peloderinae</taxon>
        <taxon>Caenorhabditis</taxon>
    </lineage>
</organism>
<dbReference type="EMBL" id="DS268553">
    <property type="protein sequence ID" value="EFO89270.1"/>
    <property type="molecule type" value="Genomic_DNA"/>
</dbReference>